<reference evidence="4 5" key="1">
    <citation type="submission" date="2016-12" db="EMBL/GenBank/DDBJ databases">
        <title>The draft genome sequence of Actinophytocola xinjiangensis.</title>
        <authorList>
            <person name="Wang W."/>
            <person name="Yuan L."/>
        </authorList>
    </citation>
    <scope>NUCLEOTIDE SEQUENCE [LARGE SCALE GENOMIC DNA]</scope>
    <source>
        <strain evidence="4 5">CGMCC 4.4663</strain>
    </source>
</reference>
<dbReference type="Proteomes" id="UP000185696">
    <property type="component" value="Unassembled WGS sequence"/>
</dbReference>
<dbReference type="OrthoDB" id="9797882at2"/>
<keyword evidence="5" id="KW-1185">Reference proteome</keyword>
<dbReference type="SUPFAM" id="SSF53590">
    <property type="entry name" value="Nucleoside hydrolase"/>
    <property type="match status" value="1"/>
</dbReference>
<comment type="caution">
    <text evidence="4">The sequence shown here is derived from an EMBL/GenBank/DDBJ whole genome shotgun (WGS) entry which is preliminary data.</text>
</comment>
<dbReference type="Gene3D" id="3.90.245.10">
    <property type="entry name" value="Ribonucleoside hydrolase-like"/>
    <property type="match status" value="1"/>
</dbReference>
<dbReference type="GO" id="GO:0006152">
    <property type="term" value="P:purine nucleoside catabolic process"/>
    <property type="evidence" value="ECO:0007669"/>
    <property type="project" value="TreeGrafter"/>
</dbReference>
<dbReference type="Pfam" id="PF01156">
    <property type="entry name" value="IU_nuc_hydro"/>
    <property type="match status" value="1"/>
</dbReference>
<organism evidence="4 5">
    <name type="scientific">Actinophytocola xinjiangensis</name>
    <dbReference type="NCBI Taxonomy" id="485602"/>
    <lineage>
        <taxon>Bacteria</taxon>
        <taxon>Bacillati</taxon>
        <taxon>Actinomycetota</taxon>
        <taxon>Actinomycetes</taxon>
        <taxon>Pseudonocardiales</taxon>
        <taxon>Pseudonocardiaceae</taxon>
    </lineage>
</organism>
<accession>A0A7Z0WJF7</accession>
<evidence type="ECO:0000256" key="1">
    <source>
        <dbReference type="ARBA" id="ARBA00022801"/>
    </source>
</evidence>
<dbReference type="InterPro" id="IPR023186">
    <property type="entry name" value="IUNH"/>
</dbReference>
<keyword evidence="1 4" id="KW-0378">Hydrolase</keyword>
<dbReference type="EMBL" id="MSIF01000013">
    <property type="protein sequence ID" value="OLF08150.1"/>
    <property type="molecule type" value="Genomic_DNA"/>
</dbReference>
<evidence type="ECO:0000256" key="2">
    <source>
        <dbReference type="ARBA" id="ARBA00023295"/>
    </source>
</evidence>
<name>A0A7Z0WJF7_9PSEU</name>
<dbReference type="PANTHER" id="PTHR12304:SF4">
    <property type="entry name" value="URIDINE NUCLEOSIDASE"/>
    <property type="match status" value="1"/>
</dbReference>
<dbReference type="GO" id="GO:0008477">
    <property type="term" value="F:purine nucleosidase activity"/>
    <property type="evidence" value="ECO:0007669"/>
    <property type="project" value="TreeGrafter"/>
</dbReference>
<evidence type="ECO:0000313" key="4">
    <source>
        <dbReference type="EMBL" id="OLF08150.1"/>
    </source>
</evidence>
<evidence type="ECO:0000313" key="5">
    <source>
        <dbReference type="Proteomes" id="UP000185696"/>
    </source>
</evidence>
<protein>
    <submittedName>
        <fullName evidence="4">Nucleoside hydrolase</fullName>
    </submittedName>
</protein>
<gene>
    <name evidence="4" type="ORF">BLA60_25165</name>
</gene>
<sequence length="319" mass="33288">MSALIIDTDPGIDDAYAIACACASPEVDLLGVTTVFGNVGLPLTTRNALRILALYGREDVPVAAGADRPLAFPHPHRAPEVHGADGLSGMAGSLPERSRGLEVVDAVTLMARLLTEADSPVTLVPIGPLTNIALLLAAHPSLKPKIERIVVMGGALTGGNVTAAAEFNTWSDPEAARRVLVEEDVPTVLVPLDLTHRCAIGPEWLDALAASGERGAALVGLTSVYREHYREAFGSDQTVLHDAVAMAEAISPGILRTTALPLEVDCGQGPGRGMVVADRRSAAVREVTTGAVGPRTVEVALDADLDAVRAFLLTRLSSR</sequence>
<dbReference type="PANTHER" id="PTHR12304">
    <property type="entry name" value="INOSINE-URIDINE PREFERRING NUCLEOSIDE HYDROLASE"/>
    <property type="match status" value="1"/>
</dbReference>
<dbReference type="InterPro" id="IPR036452">
    <property type="entry name" value="Ribo_hydro-like"/>
</dbReference>
<dbReference type="InterPro" id="IPR001910">
    <property type="entry name" value="Inosine/uridine_hydrolase_dom"/>
</dbReference>
<keyword evidence="2" id="KW-0326">Glycosidase</keyword>
<proteinExistence type="predicted"/>
<dbReference type="GO" id="GO:0005829">
    <property type="term" value="C:cytosol"/>
    <property type="evidence" value="ECO:0007669"/>
    <property type="project" value="TreeGrafter"/>
</dbReference>
<dbReference type="AlphaFoldDB" id="A0A7Z0WJF7"/>
<feature type="domain" description="Inosine/uridine-preferring nucleoside hydrolase" evidence="3">
    <location>
        <begin position="4"/>
        <end position="308"/>
    </location>
</feature>
<dbReference type="RefSeq" id="WP_075135454.1">
    <property type="nucleotide sequence ID" value="NZ_MSIF01000013.1"/>
</dbReference>
<evidence type="ECO:0000259" key="3">
    <source>
        <dbReference type="Pfam" id="PF01156"/>
    </source>
</evidence>